<reference evidence="3" key="1">
    <citation type="submission" date="2017-04" db="EMBL/GenBank/DDBJ databases">
        <title>Plasmodium gonderi genome.</title>
        <authorList>
            <person name="Arisue N."/>
            <person name="Honma H."/>
            <person name="Kawai S."/>
            <person name="Tougan T."/>
            <person name="Tanabe K."/>
            <person name="Horii T."/>
        </authorList>
    </citation>
    <scope>NUCLEOTIDE SEQUENCE [LARGE SCALE GENOMIC DNA]</scope>
    <source>
        <strain evidence="3">ATCC 30045</strain>
    </source>
</reference>
<name>A0A1Y1JD34_PLAGO</name>
<dbReference type="RefSeq" id="XP_028542739.1">
    <property type="nucleotide sequence ID" value="XM_028686938.1"/>
</dbReference>
<dbReference type="GeneID" id="39746863"/>
<dbReference type="EMBL" id="BDQF01000008">
    <property type="protein sequence ID" value="GAW80150.1"/>
    <property type="molecule type" value="Genomic_DNA"/>
</dbReference>
<feature type="domain" description="CLU central" evidence="1">
    <location>
        <begin position="578"/>
        <end position="670"/>
    </location>
</feature>
<dbReference type="Pfam" id="PF12807">
    <property type="entry name" value="eIF3_p135"/>
    <property type="match status" value="1"/>
</dbReference>
<sequence length="1992" mass="236180">MSINNFEFKSHFALKIKLKSLNLYCEDFNNVLKLKFRIYYDGEDERKTYLSQERTGIIEILNGDCNMMLKHNINKSFYLPIVCLKGEKCPQFINIICNIGKKRKDLGLKLYLSKNYSFLKHYGSYKVYNLYDCNSGIAKGHLELALDIVNYNHPLPYFGKKQIEMGLDDHYLLATEISISKLWKEMLIHSTDRDTDAYIESFRIIPENNLSRVQEMSRNNLLSLFRGSSKNAYEKVPLPLISSSNLFNYFYMEVCPQYKKNKHSWLRIFNDVYDMYFMYDEIRACALFFYLESAFIRMAANFAKHYKVNFGHNFRYKKITGKSPLDVFKFFERDEVYVTNDSYVLGEGLIGILIFGDDKTDTSLAYKKYNRELKAHQWINKGIAKVKNQNLKILSNASQGGEVNETVSLSLLSFNLSTLVSYKGFKMYVIPSPVFPLEIMRLDQINVELKHELNLLEKAIPTYGLLKLENRKDIFLTQYHSKYNYVFYNINSMLAHSNKRHFPLFENPESVACDMQGQKDSGIYKEKYFYSNYIKVRRNIDLYHEDVYVNRNGKSIHEKYTDIHIKNCVREIESLSFSVPFDSISLKMHLHSRGIKMKHLGKMLSFVSLRWLHDMILNEILIRCIKRYVFSCMREICIFYKKKVNQYLANNLLKGQRRNMKNTEKKISDSYENFHFSVESENLSDEVDEFEGQGINPCYFPNEKKNMYSSKTFSQDSEYYTGSSESTYSLCSPNNCEKKRKMCSKKKAMKSFICMKSMLSKEAILENHMFRVIMRGEDADTIDSTEDRNMNKIEQHNDALSCDYVLNKLLNFDEFTKYTNAKMYILKKSKYMKKEPQESFHIMQKRYKGNVTLIDMFIINLFNLIFTQKDRNDCRLLSVLKNICSKYFHISLCNTIEESYKNYLYENLQKSLGIFFYHSSLVEYSKKKNKLNKTFSMHHLKSYNLKIKRSLNIMYIDIPMYRYIQYPERISLNISNDKKKILSNFIFFTLMYYHHHLNVNNEVYTEQLLMNEWKIKKSGKMKKEDLPTENAGIYKTRLNSLLASKDNITLYNNSNYLTIYGLLNIIALGIKLGFFEGALKISTSFFRYIPENSVISVHVRIMWLYIYALKESYDKIGNFHRIQKSDENMIKKSFRTDNLDNIPYEVQNKHKVEKFTKGCSRSIPGRGIFLFDDQESVDCANYSDFSTDIFEEKSISHFSKISSDCFDRTIDKNHCEKTFQWSNLEKENISFRSGGTLDLYKKTHEMCSTILKNYFVFFHPIYLDFYLSLAWYNKSVNNYCEFLLLLRTIILLQLNMSSKNYVSEKVENVVKLSDNFENLVYFNFDISAYNHSSKKNEKEAGSKFLDKVRNISSFFLNNICYPHEDIFFCCNIETTAKYSTVFSIRLGCTVHYFLNSLFYYYNKNRVIRMYKNENFVMNGSLCCINVLEYVRDIFRFFGSENVYVARTSLDLSLMTLKTYFYEMIDFSGNCLIAYALANVHHAEKIFRKIFGINHIETLYSLYVLSIIYLHLNNERSLYIFEEICYYLLNYKYSYDEDNVINTVFWYIPDLVETHEGVNGKLVLRKNKIKWYLLHIWFNICIGVKYIRKIRKILFLLCCAERCKRRKNKCGRRNHDKDTKGNNENNIFGKINSYFDKRCDNILGEGDTLRDYCLQNFDEEHLFPYDQLVSCIRGYRYIFTKEELFIQMDEYNDLLKYNKCVLNGNTTTIVENNERATNTIPGMQDVDKIRLLPLLWSRIDKRRVNTNDIFSNGLVKSDMCYKNEFANYEYHPHFRNDETVENYIKSENWDNNINGRGKKKKKKSVTDYYLKKLINMVENHAELLYKEEKYELDTMLHVTNRKNKNYENVSLIKFLKMQKLKVNNKRDDKKFSLLKQNDKIIFDNSEIDTVSFLNSKNGADYSEDSLEKSINTGRDYPNSDKRDKGRVHYKCVMQKKNQNIQKDALMVSNDVHILISLIYHFFNFEKFQQFYSRETYGGIKHSTKAEQQVKYSV</sequence>
<evidence type="ECO:0000313" key="2">
    <source>
        <dbReference type="EMBL" id="GAW80150.1"/>
    </source>
</evidence>
<dbReference type="OrthoDB" id="1414216at2759"/>
<gene>
    <name evidence="2" type="ORF">PGO_070650</name>
</gene>
<evidence type="ECO:0000313" key="3">
    <source>
        <dbReference type="Proteomes" id="UP000195521"/>
    </source>
</evidence>
<evidence type="ECO:0000259" key="1">
    <source>
        <dbReference type="Pfam" id="PF12807"/>
    </source>
</evidence>
<proteinExistence type="predicted"/>
<accession>A0A1Y1JD34</accession>
<organism evidence="2 3">
    <name type="scientific">Plasmodium gonderi</name>
    <dbReference type="NCBI Taxonomy" id="77519"/>
    <lineage>
        <taxon>Eukaryota</taxon>
        <taxon>Sar</taxon>
        <taxon>Alveolata</taxon>
        <taxon>Apicomplexa</taxon>
        <taxon>Aconoidasida</taxon>
        <taxon>Haemosporida</taxon>
        <taxon>Plasmodiidae</taxon>
        <taxon>Plasmodium</taxon>
        <taxon>Plasmodium (Plasmodium)</taxon>
    </lineage>
</organism>
<keyword evidence="3" id="KW-1185">Reference proteome</keyword>
<dbReference type="Proteomes" id="UP000195521">
    <property type="component" value="Unassembled WGS sequence"/>
</dbReference>
<dbReference type="InterPro" id="IPR033646">
    <property type="entry name" value="CLU-central"/>
</dbReference>
<protein>
    <recommendedName>
        <fullName evidence="1">CLU central domain-containing protein</fullName>
    </recommendedName>
</protein>
<comment type="caution">
    <text evidence="2">The sequence shown here is derived from an EMBL/GenBank/DDBJ whole genome shotgun (WGS) entry which is preliminary data.</text>
</comment>
<dbReference type="OMA" id="VIIQEYT"/>